<proteinExistence type="predicted"/>
<dbReference type="InterPro" id="IPR052158">
    <property type="entry name" value="INH-QAR"/>
</dbReference>
<dbReference type="RefSeq" id="WP_304449530.1">
    <property type="nucleotide sequence ID" value="NZ_JARRAH010000002.1"/>
</dbReference>
<gene>
    <name evidence="2" type="ORF">ACFQHK_15080</name>
</gene>
<dbReference type="PANTHER" id="PTHR43130">
    <property type="entry name" value="ARAC-FAMILY TRANSCRIPTIONAL REGULATOR"/>
    <property type="match status" value="1"/>
</dbReference>
<dbReference type="EMBL" id="JBHSXM010000002">
    <property type="protein sequence ID" value="MFC6837814.1"/>
    <property type="molecule type" value="Genomic_DNA"/>
</dbReference>
<protein>
    <submittedName>
        <fullName evidence="2">DJ-1/PfpI family protein</fullName>
        <ecNumber evidence="2">4.2.1.-</ecNumber>
    </submittedName>
</protein>
<dbReference type="PANTHER" id="PTHR43130:SF2">
    <property type="entry name" value="DJ-1_PFPI DOMAIN-CONTAINING PROTEIN"/>
    <property type="match status" value="1"/>
</dbReference>
<dbReference type="Gene3D" id="3.40.50.880">
    <property type="match status" value="1"/>
</dbReference>
<sequence length="200" mass="21615">MRIAFVVYDELTALDFVGVYDPVTRLVTMGFRDDVSWEICAPPSRATVTATGGLSLTATEVGEPLDAYDAVIVPGTVETEAYRTDVAFVDWLRTAADCEYKVSVCTGAVLLGAAGLLDGHRATTHPMAFEELAQYATVVEDRVVDDGDVITARGVTSAIDLGLHLCYRWGDEDVRAEIKAQMDYPYGDDLLSGVEPGQPE</sequence>
<evidence type="ECO:0000313" key="3">
    <source>
        <dbReference type="Proteomes" id="UP001596406"/>
    </source>
</evidence>
<comment type="caution">
    <text evidence="2">The sequence shown here is derived from an EMBL/GenBank/DDBJ whole genome shotgun (WGS) entry which is preliminary data.</text>
</comment>
<organism evidence="2 3">
    <name type="scientific">Halomarina ordinaria</name>
    <dbReference type="NCBI Taxonomy" id="3033939"/>
    <lineage>
        <taxon>Archaea</taxon>
        <taxon>Methanobacteriati</taxon>
        <taxon>Methanobacteriota</taxon>
        <taxon>Stenosarchaea group</taxon>
        <taxon>Halobacteria</taxon>
        <taxon>Halobacteriales</taxon>
        <taxon>Natronomonadaceae</taxon>
        <taxon>Halomarina</taxon>
    </lineage>
</organism>
<dbReference type="CDD" id="cd03139">
    <property type="entry name" value="GATase1_PfpI_2"/>
    <property type="match status" value="1"/>
</dbReference>
<dbReference type="InterPro" id="IPR029062">
    <property type="entry name" value="Class_I_gatase-like"/>
</dbReference>
<dbReference type="Proteomes" id="UP001596406">
    <property type="component" value="Unassembled WGS sequence"/>
</dbReference>
<dbReference type="EC" id="4.2.1.-" evidence="2"/>
<evidence type="ECO:0000259" key="1">
    <source>
        <dbReference type="Pfam" id="PF01965"/>
    </source>
</evidence>
<dbReference type="AlphaFoldDB" id="A0ABD5UBH1"/>
<keyword evidence="2" id="KW-0456">Lyase</keyword>
<keyword evidence="3" id="KW-1185">Reference proteome</keyword>
<evidence type="ECO:0000313" key="2">
    <source>
        <dbReference type="EMBL" id="MFC6837814.1"/>
    </source>
</evidence>
<dbReference type="InterPro" id="IPR002818">
    <property type="entry name" value="DJ-1/PfpI"/>
</dbReference>
<dbReference type="SUPFAM" id="SSF52317">
    <property type="entry name" value="Class I glutamine amidotransferase-like"/>
    <property type="match status" value="1"/>
</dbReference>
<feature type="domain" description="DJ-1/PfpI" evidence="1">
    <location>
        <begin position="2"/>
        <end position="165"/>
    </location>
</feature>
<name>A0ABD5UBH1_9EURY</name>
<dbReference type="Pfam" id="PF01965">
    <property type="entry name" value="DJ-1_PfpI"/>
    <property type="match status" value="1"/>
</dbReference>
<accession>A0ABD5UBH1</accession>
<reference evidence="2 3" key="1">
    <citation type="journal article" date="2019" name="Int. J. Syst. Evol. Microbiol.">
        <title>The Global Catalogue of Microorganisms (GCM) 10K type strain sequencing project: providing services to taxonomists for standard genome sequencing and annotation.</title>
        <authorList>
            <consortium name="The Broad Institute Genomics Platform"/>
            <consortium name="The Broad Institute Genome Sequencing Center for Infectious Disease"/>
            <person name="Wu L."/>
            <person name="Ma J."/>
        </authorList>
    </citation>
    <scope>NUCLEOTIDE SEQUENCE [LARGE SCALE GENOMIC DNA]</scope>
    <source>
        <strain evidence="2 3">PSRA2</strain>
    </source>
</reference>
<dbReference type="GO" id="GO:0016829">
    <property type="term" value="F:lyase activity"/>
    <property type="evidence" value="ECO:0007669"/>
    <property type="project" value="UniProtKB-KW"/>
</dbReference>